<proteinExistence type="predicted"/>
<dbReference type="Proteomes" id="UP000054279">
    <property type="component" value="Unassembled WGS sequence"/>
</dbReference>
<feature type="compositionally biased region" description="Basic residues" evidence="1">
    <location>
        <begin position="104"/>
        <end position="115"/>
    </location>
</feature>
<reference evidence="2 3" key="1">
    <citation type="submission" date="2014-06" db="EMBL/GenBank/DDBJ databases">
        <title>Evolutionary Origins and Diversification of the Mycorrhizal Mutualists.</title>
        <authorList>
            <consortium name="DOE Joint Genome Institute"/>
            <consortium name="Mycorrhizal Genomics Consortium"/>
            <person name="Kohler A."/>
            <person name="Kuo A."/>
            <person name="Nagy L.G."/>
            <person name="Floudas D."/>
            <person name="Copeland A."/>
            <person name="Barry K.W."/>
            <person name="Cichocki N."/>
            <person name="Veneault-Fourrey C."/>
            <person name="LaButti K."/>
            <person name="Lindquist E.A."/>
            <person name="Lipzen A."/>
            <person name="Lundell T."/>
            <person name="Morin E."/>
            <person name="Murat C."/>
            <person name="Riley R."/>
            <person name="Ohm R."/>
            <person name="Sun H."/>
            <person name="Tunlid A."/>
            <person name="Henrissat B."/>
            <person name="Grigoriev I.V."/>
            <person name="Hibbett D.S."/>
            <person name="Martin F."/>
        </authorList>
    </citation>
    <scope>NUCLEOTIDE SEQUENCE [LARGE SCALE GENOMIC DNA]</scope>
    <source>
        <strain evidence="2 3">SS14</strain>
    </source>
</reference>
<dbReference type="EMBL" id="KN837273">
    <property type="protein sequence ID" value="KIJ29867.1"/>
    <property type="molecule type" value="Genomic_DNA"/>
</dbReference>
<protein>
    <submittedName>
        <fullName evidence="2">Unplaced genomic scaffold SPHSTscaffold_198, whole genome shotgun sequence</fullName>
    </submittedName>
</protein>
<keyword evidence="3" id="KW-1185">Reference proteome</keyword>
<dbReference type="HOGENOM" id="CLU_061024_0_1_1"/>
<organism evidence="2 3">
    <name type="scientific">Sphaerobolus stellatus (strain SS14)</name>
    <dbReference type="NCBI Taxonomy" id="990650"/>
    <lineage>
        <taxon>Eukaryota</taxon>
        <taxon>Fungi</taxon>
        <taxon>Dikarya</taxon>
        <taxon>Basidiomycota</taxon>
        <taxon>Agaricomycotina</taxon>
        <taxon>Agaricomycetes</taxon>
        <taxon>Phallomycetidae</taxon>
        <taxon>Geastrales</taxon>
        <taxon>Sphaerobolaceae</taxon>
        <taxon>Sphaerobolus</taxon>
    </lineage>
</organism>
<accession>A0A0C9UM44</accession>
<feature type="region of interest" description="Disordered" evidence="1">
    <location>
        <begin position="102"/>
        <end position="128"/>
    </location>
</feature>
<evidence type="ECO:0000256" key="1">
    <source>
        <dbReference type="SAM" id="MobiDB-lite"/>
    </source>
</evidence>
<name>A0A0C9UM44_SPHS4</name>
<dbReference type="AlphaFoldDB" id="A0A0C9UM44"/>
<gene>
    <name evidence="2" type="ORF">M422DRAFT_268645</name>
</gene>
<sequence length="267" mass="29992">MSATASSSKTTTTNTILYKRLKDVPHLSTIKKSDPHRTLSGFKAITEFTKRRDPTKNEEWEGYEKAERKVLVQGYWRAYDQEHNELDVLYLDLVRKEAAAESKRKSKEVKKKKSKPAAPIASGSGSGKGKEKVVEIIDSESEVDLAFRETCVGCERAKVKCVFMHATNSKKLQDLSAVPEDLQDGVFQNRSRIIERYNKIALLCGAQMKQLATRYTLGKSCVPQVLLLNRYGNLEFEEDMESGKKRGRDEEGDAGCYGLILTKGSEA</sequence>
<evidence type="ECO:0000313" key="3">
    <source>
        <dbReference type="Proteomes" id="UP000054279"/>
    </source>
</evidence>
<evidence type="ECO:0000313" key="2">
    <source>
        <dbReference type="EMBL" id="KIJ29867.1"/>
    </source>
</evidence>